<keyword evidence="1" id="KW-0812">Transmembrane</keyword>
<evidence type="ECO:0000256" key="1">
    <source>
        <dbReference type="SAM" id="Phobius"/>
    </source>
</evidence>
<dbReference type="AlphaFoldDB" id="A0AAV5UT07"/>
<evidence type="ECO:0000313" key="3">
    <source>
        <dbReference type="EMBL" id="GMT37235.1"/>
    </source>
</evidence>
<evidence type="ECO:0000313" key="4">
    <source>
        <dbReference type="Proteomes" id="UP001432322"/>
    </source>
</evidence>
<dbReference type="PANTHER" id="PTHR31552">
    <property type="entry name" value="SERPENTINE RECEPTOR CLASS GAMMA"/>
    <property type="match status" value="1"/>
</dbReference>
<keyword evidence="1" id="KW-1133">Transmembrane helix</keyword>
<keyword evidence="1" id="KW-0472">Membrane</keyword>
<comment type="caution">
    <text evidence="2">The sequence shown here is derived from an EMBL/GenBank/DDBJ whole genome shotgun (WGS) entry which is preliminary data.</text>
</comment>
<accession>A0AAV5UT07</accession>
<organism evidence="2 4">
    <name type="scientific">Pristionchus fissidentatus</name>
    <dbReference type="NCBI Taxonomy" id="1538716"/>
    <lineage>
        <taxon>Eukaryota</taxon>
        <taxon>Metazoa</taxon>
        <taxon>Ecdysozoa</taxon>
        <taxon>Nematoda</taxon>
        <taxon>Chromadorea</taxon>
        <taxon>Rhabditida</taxon>
        <taxon>Rhabditina</taxon>
        <taxon>Diplogasteromorpha</taxon>
        <taxon>Diplogasteroidea</taxon>
        <taxon>Neodiplogasteridae</taxon>
        <taxon>Pristionchus</taxon>
    </lineage>
</organism>
<dbReference type="PANTHER" id="PTHR31552:SF31">
    <property type="entry name" value="SERPENTINE RECEPTOR CLASS GAMMA"/>
    <property type="match status" value="1"/>
</dbReference>
<dbReference type="EMBL" id="BTSY01000075">
    <property type="protein sequence ID" value="GMT37235.1"/>
    <property type="molecule type" value="Genomic_DNA"/>
</dbReference>
<dbReference type="Proteomes" id="UP001432322">
    <property type="component" value="Unassembled WGS sequence"/>
</dbReference>
<name>A0AAV5UT07_9BILA</name>
<protein>
    <recommendedName>
        <fullName evidence="5">Serpentine receptor class gamma</fullName>
    </recommendedName>
</protein>
<gene>
    <name evidence="3" type="ORF">PFISCL1PPCAC_28532</name>
    <name evidence="2" type="ORF">PFISCL1PPCAC_669</name>
</gene>
<evidence type="ECO:0000313" key="2">
    <source>
        <dbReference type="EMBL" id="GMT09372.1"/>
    </source>
</evidence>
<feature type="transmembrane region" description="Helical" evidence="1">
    <location>
        <begin position="67"/>
        <end position="90"/>
    </location>
</feature>
<feature type="transmembrane region" description="Helical" evidence="1">
    <location>
        <begin position="35"/>
        <end position="61"/>
    </location>
</feature>
<evidence type="ECO:0008006" key="5">
    <source>
        <dbReference type="Google" id="ProtNLM"/>
    </source>
</evidence>
<reference evidence="2" key="1">
    <citation type="submission" date="2023-10" db="EMBL/GenBank/DDBJ databases">
        <title>Genome assembly of Pristionchus species.</title>
        <authorList>
            <person name="Yoshida K."/>
            <person name="Sommer R.J."/>
        </authorList>
    </citation>
    <scope>NUCLEOTIDE SEQUENCE</scope>
    <source>
        <strain evidence="2">RS5133</strain>
    </source>
</reference>
<dbReference type="EMBL" id="BTSY01000001">
    <property type="protein sequence ID" value="GMT09372.1"/>
    <property type="molecule type" value="Genomic_DNA"/>
</dbReference>
<proteinExistence type="predicted"/>
<sequence length="107" mass="12307">MTIATDVLDYSLLTAHFYLLIRLSLSKRKVFRTQFFQLFIITGFFCSLSVIGFIIALRFTYPEDLGWLFKFGFILNSFSVTASTIGKLYMSAIRYAVMRSDSLSENV</sequence>
<keyword evidence="4" id="KW-1185">Reference proteome</keyword>
<feature type="non-terminal residue" evidence="2">
    <location>
        <position position="107"/>
    </location>
</feature>